<reference evidence="4" key="1">
    <citation type="journal article" date="2017" name="Nat. Commun.">
        <title>The asparagus genome sheds light on the origin and evolution of a young Y chromosome.</title>
        <authorList>
            <person name="Harkess A."/>
            <person name="Zhou J."/>
            <person name="Xu C."/>
            <person name="Bowers J.E."/>
            <person name="Van der Hulst R."/>
            <person name="Ayyampalayam S."/>
            <person name="Mercati F."/>
            <person name="Riccardi P."/>
            <person name="McKain M.R."/>
            <person name="Kakrana A."/>
            <person name="Tang H."/>
            <person name="Ray J."/>
            <person name="Groenendijk J."/>
            <person name="Arikit S."/>
            <person name="Mathioni S.M."/>
            <person name="Nakano M."/>
            <person name="Shan H."/>
            <person name="Telgmann-Rauber A."/>
            <person name="Kanno A."/>
            <person name="Yue Z."/>
            <person name="Chen H."/>
            <person name="Li W."/>
            <person name="Chen Y."/>
            <person name="Xu X."/>
            <person name="Zhang Y."/>
            <person name="Luo S."/>
            <person name="Chen H."/>
            <person name="Gao J."/>
            <person name="Mao Z."/>
            <person name="Pires J.C."/>
            <person name="Luo M."/>
            <person name="Kudrna D."/>
            <person name="Wing R.A."/>
            <person name="Meyers B.C."/>
            <person name="Yi K."/>
            <person name="Kong H."/>
            <person name="Lavrijsen P."/>
            <person name="Sunseri F."/>
            <person name="Falavigna A."/>
            <person name="Ye Y."/>
            <person name="Leebens-Mack J.H."/>
            <person name="Chen G."/>
        </authorList>
    </citation>
    <scope>NUCLEOTIDE SEQUENCE [LARGE SCALE GENOMIC DNA]</scope>
    <source>
        <strain evidence="4">cv. DH0086</strain>
    </source>
</reference>
<dbReference type="PANTHER" id="PTHR47430:SF4">
    <property type="entry name" value="GB|AAC33480.1"/>
    <property type="match status" value="1"/>
</dbReference>
<evidence type="ECO:0000313" key="3">
    <source>
        <dbReference type="EMBL" id="ONK65196.1"/>
    </source>
</evidence>
<dbReference type="Pfam" id="PF13921">
    <property type="entry name" value="Myb_DNA-bind_6"/>
    <property type="match status" value="1"/>
</dbReference>
<dbReference type="Gramene" id="ONK65196">
    <property type="protein sequence ID" value="ONK65196"/>
    <property type="gene ID" value="A4U43_C07F34670"/>
</dbReference>
<sequence>MELIDKEKRRRKKKRDKEEDDNKESTSVDQEGEKIGFLSLESSEKSTTAGDIGCYQSEECDGSVIGNKKRKGEVSIEAGTDKKKRKKNEQKDGASDRAKPSSGKSKKATKDKVGKETEEPTSAMKKKVASQPEENSKLKRVSFSGDIEVFPPKVNSDGEEEEYDEDNLVRGKRFTEAEDQLIKDSVYNYIKTNQLGEKGLEMVLNCRKYKEVRGCWKEISAAIPYRPLVAVYCRGRSLFERSEERGFTEEENEIIRKFHAEYGSDWKKLSGILGKQRIHIKDAWRRIRLPNRKKGRWSQDEYQSLFDLVNLNLRMKAFEEKKSTNNMIREGISWEAISDNISTRTMSGCCHKWYDQLTSPLVQQGLWADTDDYLLLDALQKQEACTVEDVDWDNLVDGRPGEVCERRWVEMVRHIGGYRERPFIEQLDVLSKRFCGDMLEYRFKQHEKEEEGTEREKEKGKKKGNGKEKVILIFL</sequence>
<feature type="region of interest" description="Disordered" evidence="1">
    <location>
        <begin position="1"/>
        <end position="140"/>
    </location>
</feature>
<dbReference type="EMBL" id="CM007387">
    <property type="protein sequence ID" value="ONK65196.1"/>
    <property type="molecule type" value="Genomic_DNA"/>
</dbReference>
<accession>A0A5P1EH18</accession>
<feature type="compositionally biased region" description="Basic and acidic residues" evidence="1">
    <location>
        <begin position="23"/>
        <end position="34"/>
    </location>
</feature>
<proteinExistence type="predicted"/>
<evidence type="ECO:0000259" key="2">
    <source>
        <dbReference type="PROSITE" id="PS50090"/>
    </source>
</evidence>
<dbReference type="SUPFAM" id="SSF46689">
    <property type="entry name" value="Homeodomain-like"/>
    <property type="match status" value="2"/>
</dbReference>
<organism evidence="3 4">
    <name type="scientific">Asparagus officinalis</name>
    <name type="common">Garden asparagus</name>
    <dbReference type="NCBI Taxonomy" id="4686"/>
    <lineage>
        <taxon>Eukaryota</taxon>
        <taxon>Viridiplantae</taxon>
        <taxon>Streptophyta</taxon>
        <taxon>Embryophyta</taxon>
        <taxon>Tracheophyta</taxon>
        <taxon>Spermatophyta</taxon>
        <taxon>Magnoliopsida</taxon>
        <taxon>Liliopsida</taxon>
        <taxon>Asparagales</taxon>
        <taxon>Asparagaceae</taxon>
        <taxon>Asparagoideae</taxon>
        <taxon>Asparagus</taxon>
    </lineage>
</organism>
<dbReference type="PROSITE" id="PS50090">
    <property type="entry name" value="MYB_LIKE"/>
    <property type="match status" value="2"/>
</dbReference>
<feature type="domain" description="Myb-like" evidence="2">
    <location>
        <begin position="289"/>
        <end position="357"/>
    </location>
</feature>
<dbReference type="InterPro" id="IPR001005">
    <property type="entry name" value="SANT/Myb"/>
</dbReference>
<evidence type="ECO:0000256" key="1">
    <source>
        <dbReference type="SAM" id="MobiDB-lite"/>
    </source>
</evidence>
<keyword evidence="4" id="KW-1185">Reference proteome</keyword>
<feature type="compositionally biased region" description="Basic and acidic residues" evidence="1">
    <location>
        <begin position="89"/>
        <end position="99"/>
    </location>
</feature>
<dbReference type="Gene3D" id="1.10.10.60">
    <property type="entry name" value="Homeodomain-like"/>
    <property type="match status" value="2"/>
</dbReference>
<name>A0A5P1EH18_ASPOF</name>
<feature type="compositionally biased region" description="Basic and acidic residues" evidence="1">
    <location>
        <begin position="108"/>
        <end position="118"/>
    </location>
</feature>
<feature type="domain" description="Myb-like" evidence="2">
    <location>
        <begin position="359"/>
        <end position="412"/>
    </location>
</feature>
<dbReference type="SMART" id="SM00717">
    <property type="entry name" value="SANT"/>
    <property type="match status" value="3"/>
</dbReference>
<dbReference type="PANTHER" id="PTHR47430">
    <property type="entry name" value="GB|AAC33480.1"/>
    <property type="match status" value="1"/>
</dbReference>
<dbReference type="OrthoDB" id="39591at2759"/>
<dbReference type="OMA" id="RNEHETH"/>
<evidence type="ECO:0000313" key="4">
    <source>
        <dbReference type="Proteomes" id="UP000243459"/>
    </source>
</evidence>
<gene>
    <name evidence="3" type="ORF">A4U43_C07F34670</name>
</gene>
<feature type="region of interest" description="Disordered" evidence="1">
    <location>
        <begin position="446"/>
        <end position="470"/>
    </location>
</feature>
<dbReference type="Proteomes" id="UP000243459">
    <property type="component" value="Chromosome 7"/>
</dbReference>
<dbReference type="InterPro" id="IPR009057">
    <property type="entry name" value="Homeodomain-like_sf"/>
</dbReference>
<dbReference type="AlphaFoldDB" id="A0A5P1EH18"/>
<protein>
    <recommendedName>
        <fullName evidence="2">Myb-like domain-containing protein</fullName>
    </recommendedName>
</protein>